<protein>
    <submittedName>
        <fullName evidence="1">Nucleic acid-binding protein</fullName>
    </submittedName>
</protein>
<proteinExistence type="predicted"/>
<dbReference type="EMBL" id="JAGINT010000002">
    <property type="protein sequence ID" value="MBP2357521.1"/>
    <property type="molecule type" value="Genomic_DNA"/>
</dbReference>
<dbReference type="SUPFAM" id="SSF88723">
    <property type="entry name" value="PIN domain-like"/>
    <property type="match status" value="1"/>
</dbReference>
<evidence type="ECO:0000313" key="1">
    <source>
        <dbReference type="EMBL" id="MBP2357521.1"/>
    </source>
</evidence>
<dbReference type="Proteomes" id="UP000755585">
    <property type="component" value="Unassembled WGS sequence"/>
</dbReference>
<gene>
    <name evidence="1" type="ORF">JOF29_008631</name>
</gene>
<sequence length="34" mass="3607">MIAAIALSHGVQVATRNVAHFAGFGVEVVNPWDE</sequence>
<name>A0ABS4V151_9ACTN</name>
<organism evidence="1 2">
    <name type="scientific">Kribbella aluminosa</name>
    <dbReference type="NCBI Taxonomy" id="416017"/>
    <lineage>
        <taxon>Bacteria</taxon>
        <taxon>Bacillati</taxon>
        <taxon>Actinomycetota</taxon>
        <taxon>Actinomycetes</taxon>
        <taxon>Propionibacteriales</taxon>
        <taxon>Kribbellaceae</taxon>
        <taxon>Kribbella</taxon>
    </lineage>
</organism>
<dbReference type="InterPro" id="IPR029060">
    <property type="entry name" value="PIN-like_dom_sf"/>
</dbReference>
<keyword evidence="2" id="KW-1185">Reference proteome</keyword>
<reference evidence="1 2" key="1">
    <citation type="submission" date="2021-03" db="EMBL/GenBank/DDBJ databases">
        <title>Sequencing the genomes of 1000 actinobacteria strains.</title>
        <authorList>
            <person name="Klenk H.-P."/>
        </authorList>
    </citation>
    <scope>NUCLEOTIDE SEQUENCE [LARGE SCALE GENOMIC DNA]</scope>
    <source>
        <strain evidence="1 2">DSM 18824</strain>
    </source>
</reference>
<dbReference type="Gene3D" id="3.40.50.1010">
    <property type="entry name" value="5'-nuclease"/>
    <property type="match status" value="1"/>
</dbReference>
<evidence type="ECO:0000313" key="2">
    <source>
        <dbReference type="Proteomes" id="UP000755585"/>
    </source>
</evidence>
<accession>A0ABS4V151</accession>
<comment type="caution">
    <text evidence="1">The sequence shown here is derived from an EMBL/GenBank/DDBJ whole genome shotgun (WGS) entry which is preliminary data.</text>
</comment>